<dbReference type="STRING" id="1324314.BVG16_27170"/>
<dbReference type="NCBIfam" id="NF009807">
    <property type="entry name" value="PRK13291.1"/>
    <property type="match status" value="1"/>
</dbReference>
<dbReference type="GO" id="GO:0016787">
    <property type="term" value="F:hydrolase activity"/>
    <property type="evidence" value="ECO:0007669"/>
    <property type="project" value="UniProtKB-KW"/>
</dbReference>
<evidence type="ECO:0000313" key="2">
    <source>
        <dbReference type="EMBL" id="OPA73767.1"/>
    </source>
</evidence>
<dbReference type="EMBL" id="MSZX01000014">
    <property type="protein sequence ID" value="OPA73767.1"/>
    <property type="molecule type" value="Genomic_DNA"/>
</dbReference>
<keyword evidence="2" id="KW-0378">Hydrolase</keyword>
<organism evidence="2 3">
    <name type="scientific">Paenibacillus selenitireducens</name>
    <dbReference type="NCBI Taxonomy" id="1324314"/>
    <lineage>
        <taxon>Bacteria</taxon>
        <taxon>Bacillati</taxon>
        <taxon>Bacillota</taxon>
        <taxon>Bacilli</taxon>
        <taxon>Bacillales</taxon>
        <taxon>Paenibacillaceae</taxon>
        <taxon>Paenibacillus</taxon>
    </lineage>
</organism>
<dbReference type="OrthoDB" id="9796039at2"/>
<gene>
    <name evidence="2" type="ORF">BVG16_27170</name>
</gene>
<sequence>MNIRFPIGQFEAITNLSSGERENLINQIPEISKTIRNTIQVLEPTQLHIPYRQDGWTVQQIVHHIADNDLNAYLRFKRALTEDEPMSSSYREDLWAELSDYREVPIENSLVLLETLHARFAILLRCLQPDDYQRTLRTQVLDKITLDIALQRFVWHSQHHISQIKLFIDDLVF</sequence>
<accession>A0A1T2X1Q3</accession>
<proteinExistence type="predicted"/>
<dbReference type="SUPFAM" id="SSF109854">
    <property type="entry name" value="DinB/YfiT-like putative metalloenzymes"/>
    <property type="match status" value="1"/>
</dbReference>
<reference evidence="2 3" key="1">
    <citation type="submission" date="2017-01" db="EMBL/GenBank/DDBJ databases">
        <title>Genome analysis of Paenibacillus selenitrireducens ES3-24.</title>
        <authorList>
            <person name="Xu D."/>
            <person name="Yao R."/>
            <person name="Zheng S."/>
        </authorList>
    </citation>
    <scope>NUCLEOTIDE SEQUENCE [LARGE SCALE GENOMIC DNA]</scope>
    <source>
        <strain evidence="2 3">ES3-24</strain>
    </source>
</reference>
<protein>
    <submittedName>
        <fullName evidence="2">Metal-dependent hydrolase</fullName>
    </submittedName>
</protein>
<keyword evidence="3" id="KW-1185">Reference proteome</keyword>
<comment type="caution">
    <text evidence="2">The sequence shown here is derived from an EMBL/GenBank/DDBJ whole genome shotgun (WGS) entry which is preliminary data.</text>
</comment>
<dbReference type="InterPro" id="IPR024775">
    <property type="entry name" value="DinB-like"/>
</dbReference>
<feature type="domain" description="DinB-like" evidence="1">
    <location>
        <begin position="36"/>
        <end position="164"/>
    </location>
</feature>
<dbReference type="InterPro" id="IPR034660">
    <property type="entry name" value="DinB/YfiT-like"/>
</dbReference>
<dbReference type="Gene3D" id="1.20.120.450">
    <property type="entry name" value="dinb family like domain"/>
    <property type="match status" value="1"/>
</dbReference>
<name>A0A1T2X1Q3_9BACL</name>
<dbReference type="RefSeq" id="WP_078502337.1">
    <property type="nucleotide sequence ID" value="NZ_MSZX01000014.1"/>
</dbReference>
<evidence type="ECO:0000313" key="3">
    <source>
        <dbReference type="Proteomes" id="UP000190188"/>
    </source>
</evidence>
<dbReference type="Proteomes" id="UP000190188">
    <property type="component" value="Unassembled WGS sequence"/>
</dbReference>
<dbReference type="AlphaFoldDB" id="A0A1T2X1Q3"/>
<dbReference type="Pfam" id="PF12867">
    <property type="entry name" value="DinB_2"/>
    <property type="match status" value="1"/>
</dbReference>
<evidence type="ECO:0000259" key="1">
    <source>
        <dbReference type="Pfam" id="PF12867"/>
    </source>
</evidence>